<reference evidence="2 3" key="1">
    <citation type="submission" date="2019-05" db="EMBL/GenBank/DDBJ databases">
        <title>Panacibacter sp. strain 17mud1-8 Genome sequencing and assembly.</title>
        <authorList>
            <person name="Chhetri G."/>
        </authorList>
    </citation>
    <scope>NUCLEOTIDE SEQUENCE [LARGE SCALE GENOMIC DNA]</scope>
    <source>
        <strain evidence="2 3">17mud1-8</strain>
    </source>
</reference>
<organism evidence="2 3">
    <name type="scientific">Ilyomonas limi</name>
    <dbReference type="NCBI Taxonomy" id="2575867"/>
    <lineage>
        <taxon>Bacteria</taxon>
        <taxon>Pseudomonadati</taxon>
        <taxon>Bacteroidota</taxon>
        <taxon>Chitinophagia</taxon>
        <taxon>Chitinophagales</taxon>
        <taxon>Chitinophagaceae</taxon>
        <taxon>Ilyomonas</taxon>
    </lineage>
</organism>
<accession>A0A4U3L3B0</accession>
<gene>
    <name evidence="2" type="ORF">FC093_12500</name>
</gene>
<dbReference type="PANTHER" id="PTHR22916:SF3">
    <property type="entry name" value="UDP-GLCNAC:BETAGAL BETA-1,3-N-ACETYLGLUCOSAMINYLTRANSFERASE-LIKE PROTEIN 1"/>
    <property type="match status" value="1"/>
</dbReference>
<dbReference type="InterPro" id="IPR001173">
    <property type="entry name" value="Glyco_trans_2-like"/>
</dbReference>
<evidence type="ECO:0000313" key="2">
    <source>
        <dbReference type="EMBL" id="TKK68027.1"/>
    </source>
</evidence>
<feature type="domain" description="Glycosyltransferase 2-like" evidence="1">
    <location>
        <begin position="6"/>
        <end position="116"/>
    </location>
</feature>
<evidence type="ECO:0000259" key="1">
    <source>
        <dbReference type="Pfam" id="PF00535"/>
    </source>
</evidence>
<proteinExistence type="predicted"/>
<protein>
    <submittedName>
        <fullName evidence="2">Glycosyltransferase family 2 protein</fullName>
    </submittedName>
</protein>
<keyword evidence="3" id="KW-1185">Reference proteome</keyword>
<dbReference type="RefSeq" id="WP_137262130.1">
    <property type="nucleotide sequence ID" value="NZ_SZQL01000009.1"/>
</dbReference>
<dbReference type="PANTHER" id="PTHR22916">
    <property type="entry name" value="GLYCOSYLTRANSFERASE"/>
    <property type="match status" value="1"/>
</dbReference>
<comment type="caution">
    <text evidence="2">The sequence shown here is derived from an EMBL/GenBank/DDBJ whole genome shotgun (WGS) entry which is preliminary data.</text>
</comment>
<dbReference type="Pfam" id="PF00535">
    <property type="entry name" value="Glycos_transf_2"/>
    <property type="match status" value="1"/>
</dbReference>
<keyword evidence="2" id="KW-0808">Transferase</keyword>
<dbReference type="SUPFAM" id="SSF53448">
    <property type="entry name" value="Nucleotide-diphospho-sugar transferases"/>
    <property type="match status" value="1"/>
</dbReference>
<dbReference type="AlphaFoldDB" id="A0A4U3L3B0"/>
<dbReference type="Proteomes" id="UP000305848">
    <property type="component" value="Unassembled WGS sequence"/>
</dbReference>
<dbReference type="CDD" id="cd04196">
    <property type="entry name" value="GT_2_like_d"/>
    <property type="match status" value="1"/>
</dbReference>
<dbReference type="EMBL" id="SZQL01000009">
    <property type="protein sequence ID" value="TKK68027.1"/>
    <property type="molecule type" value="Genomic_DNA"/>
</dbReference>
<name>A0A4U3L3B0_9BACT</name>
<dbReference type="InterPro" id="IPR029044">
    <property type="entry name" value="Nucleotide-diphossugar_trans"/>
</dbReference>
<evidence type="ECO:0000313" key="3">
    <source>
        <dbReference type="Proteomes" id="UP000305848"/>
    </source>
</evidence>
<dbReference type="Gene3D" id="3.90.550.10">
    <property type="entry name" value="Spore Coat Polysaccharide Biosynthesis Protein SpsA, Chain A"/>
    <property type="match status" value="1"/>
</dbReference>
<sequence length="320" mass="37076">MNESVTILLATYNGEKYLSRQIESLLHQTYSNWRLLIRDDHSTDKTPVIIQQYCTAYPDKIFVVENNRSNSGSVLNFSALLSAATDAAYIMFCDQDDEWMNNKIAITLHKMLELEKQYGSNFPVMVFTDFLYADENLNVIESKKKFTVNRIKDIAFPQMLVQNPAYGCTAMINRTLAGKVAVIPPQAENHDYWIALVAAAFGKLYYLPQKTILYRQHTSNVSGNYDNSSLNKRVQRIIVNKKNLSILTQKKHMLLQFKKQYYPQLSTNFKMTLDDFMALYNNTSLPLLWKNLRNGIRSQTMLQTLLLYGSFFFYKNKDAH</sequence>
<dbReference type="GO" id="GO:0016758">
    <property type="term" value="F:hexosyltransferase activity"/>
    <property type="evidence" value="ECO:0007669"/>
    <property type="project" value="UniProtKB-ARBA"/>
</dbReference>
<dbReference type="OrthoDB" id="9802649at2"/>